<organism evidence="3 4">
    <name type="scientific">Dorcoceras hygrometricum</name>
    <dbReference type="NCBI Taxonomy" id="472368"/>
    <lineage>
        <taxon>Eukaryota</taxon>
        <taxon>Viridiplantae</taxon>
        <taxon>Streptophyta</taxon>
        <taxon>Embryophyta</taxon>
        <taxon>Tracheophyta</taxon>
        <taxon>Spermatophyta</taxon>
        <taxon>Magnoliopsida</taxon>
        <taxon>eudicotyledons</taxon>
        <taxon>Gunneridae</taxon>
        <taxon>Pentapetalae</taxon>
        <taxon>asterids</taxon>
        <taxon>lamiids</taxon>
        <taxon>Lamiales</taxon>
        <taxon>Gesneriaceae</taxon>
        <taxon>Didymocarpoideae</taxon>
        <taxon>Trichosporeae</taxon>
        <taxon>Loxocarpinae</taxon>
        <taxon>Dorcoceras</taxon>
    </lineage>
</organism>
<evidence type="ECO:0000256" key="1">
    <source>
        <dbReference type="SAM" id="Coils"/>
    </source>
</evidence>
<keyword evidence="1" id="KW-0175">Coiled coil</keyword>
<dbReference type="PANTHER" id="PTHR34452:SF14">
    <property type="entry name" value="MYOSIN HEAVY CHAIN, MUSCLE"/>
    <property type="match status" value="1"/>
</dbReference>
<dbReference type="AlphaFoldDB" id="A0A2Z7ATU3"/>
<evidence type="ECO:0000313" key="4">
    <source>
        <dbReference type="Proteomes" id="UP000250235"/>
    </source>
</evidence>
<dbReference type="Pfam" id="PF10358">
    <property type="entry name" value="NT-C2"/>
    <property type="match status" value="1"/>
</dbReference>
<protein>
    <recommendedName>
        <fullName evidence="2">C2 NT-type domain-containing protein</fullName>
    </recommendedName>
</protein>
<dbReference type="EMBL" id="KV011886">
    <property type="protein sequence ID" value="KZV25341.1"/>
    <property type="molecule type" value="Genomic_DNA"/>
</dbReference>
<feature type="coiled-coil region" evidence="1">
    <location>
        <begin position="384"/>
        <end position="503"/>
    </location>
</feature>
<sequence>MRREKKFEAIFKMQFQVTQVDPLTGTCLMISLVPVDAGKPTARLEKAKIVEGICTWEYPVYETVELVQEIKTGRIREKIYHMIVSTESWESGLLGQASIDFADLAEVKEPRIFTLPLQTSISGATLHVTVQRMLEDYDPRGTEDGKFLDTDARDSYSNTNGNLQSTQKLTADGENFERESKQKHSALQQNLEEKMDMEKNYIKSLATVKQLEFRVETLEEDIKKHQLLYSESRTLNEELEIQAEDLHKELENQAQLYEERLKATTEAKVNEEQRAVRAEEAFREAMRDNANTVERLQQEINEMSMKIEEYEKLAQKSVAEATDLQQKNEVLKSMVQNAEEEHQKTRTGYGRLVHEFEELKQLSDIMSLKIEETEKLAQKSIAEATDLRGKKEVLESLLQKAEQEQQILKTKLEITIDEFQERKKNELDDVDRQLASLREEVDKLKQEKLSMKSQVDLKNSKEVTLNLEVKKLRLKNSDLKNHLSQVEMEKADLKEEVATLQEGFHKNKAKNINASEPEAIGNCKNNSTMANQRVVNDVTNQIELDAAQIKSLLAEVEYMKERNKIMEEGLEEMHERYSEISLRFAEVEGERQQLIMTVRNLKSGKNY</sequence>
<accession>A0A2Z7ATU3</accession>
<keyword evidence="4" id="KW-1185">Reference proteome</keyword>
<reference evidence="3 4" key="1">
    <citation type="journal article" date="2015" name="Proc. Natl. Acad. Sci. U.S.A.">
        <title>The resurrection genome of Boea hygrometrica: A blueprint for survival of dehydration.</title>
        <authorList>
            <person name="Xiao L."/>
            <person name="Yang G."/>
            <person name="Zhang L."/>
            <person name="Yang X."/>
            <person name="Zhao S."/>
            <person name="Ji Z."/>
            <person name="Zhou Q."/>
            <person name="Hu M."/>
            <person name="Wang Y."/>
            <person name="Chen M."/>
            <person name="Xu Y."/>
            <person name="Jin H."/>
            <person name="Xiao X."/>
            <person name="Hu G."/>
            <person name="Bao F."/>
            <person name="Hu Y."/>
            <person name="Wan P."/>
            <person name="Li L."/>
            <person name="Deng X."/>
            <person name="Kuang T."/>
            <person name="Xiang C."/>
            <person name="Zhu J.K."/>
            <person name="Oliver M.J."/>
            <person name="He Y."/>
        </authorList>
    </citation>
    <scope>NUCLEOTIDE SEQUENCE [LARGE SCALE GENOMIC DNA]</scope>
    <source>
        <strain evidence="4">cv. XS01</strain>
    </source>
</reference>
<name>A0A2Z7ATU3_9LAMI</name>
<gene>
    <name evidence="3" type="ORF">F511_24568</name>
</gene>
<dbReference type="PANTHER" id="PTHR34452">
    <property type="entry name" value="MYOSIN HEAVY CHAIN-RELATED PROTEIN"/>
    <property type="match status" value="1"/>
</dbReference>
<evidence type="ECO:0000259" key="2">
    <source>
        <dbReference type="PROSITE" id="PS51840"/>
    </source>
</evidence>
<dbReference type="InterPro" id="IPR019448">
    <property type="entry name" value="NT-C2"/>
</dbReference>
<feature type="coiled-coil region" evidence="1">
    <location>
        <begin position="208"/>
        <end position="341"/>
    </location>
</feature>
<feature type="domain" description="C2 NT-type" evidence="2">
    <location>
        <begin position="1"/>
        <end position="134"/>
    </location>
</feature>
<proteinExistence type="predicted"/>
<dbReference type="Proteomes" id="UP000250235">
    <property type="component" value="Unassembled WGS sequence"/>
</dbReference>
<dbReference type="OrthoDB" id="765176at2759"/>
<evidence type="ECO:0000313" key="3">
    <source>
        <dbReference type="EMBL" id="KZV25341.1"/>
    </source>
</evidence>
<dbReference type="PROSITE" id="PS51840">
    <property type="entry name" value="C2_NT"/>
    <property type="match status" value="1"/>
</dbReference>